<reference evidence="5 6" key="1">
    <citation type="submission" date="2018-11" db="EMBL/GenBank/DDBJ databases">
        <title>Genomes From Bacteria Associated with the Canine Oral Cavity: a Test Case for Automated Genome-Based Taxonomic Assignment.</title>
        <authorList>
            <person name="Coil D.A."/>
            <person name="Jospin G."/>
            <person name="Darling A.E."/>
            <person name="Wallis C."/>
            <person name="Davis I.J."/>
            <person name="Harris S."/>
            <person name="Eisen J.A."/>
            <person name="Holcombe L.J."/>
            <person name="O'Flynn C."/>
        </authorList>
    </citation>
    <scope>NUCLEOTIDE SEQUENCE [LARGE SCALE GENOMIC DNA]</scope>
    <source>
        <strain evidence="5 6">OH770</strain>
    </source>
</reference>
<feature type="region of interest" description="Disordered" evidence="2">
    <location>
        <begin position="853"/>
        <end position="881"/>
    </location>
</feature>
<keyword evidence="6" id="KW-1185">Reference proteome</keyword>
<comment type="caution">
    <text evidence="5">The sequence shown here is derived from an EMBL/GenBank/DDBJ whole genome shotgun (WGS) entry which is preliminary data.</text>
</comment>
<sequence>MLITAIVLRGKKRYVSYFGDYQTDVAYDLGFASELVCNLRWMARKIDDYEVSRAGAEGTAGEGFEGAFSQVFADNMHHARIDGMNLSFVLGIVADRIDYLIQEVIKENKRRAHIRAYMAEHEDWWSTIWDWFAGTTIPPFPAEILPTTTGQHLMVLHIRDHSRTGSIARMGISSAYPARLRSAATVIHAACDRITGVDALIADLHEYPSRCQYGSVDIGDLTQNLRRWLEYNRADAQWLNVVAQAFEEAGGGGDFPVSLSDVALLAALEAQGVALARTPLDITAPTLAGIDPATGYVLDPVNAASGSFIEPEVDLVFTGGCVSLAFTRMYNSVGDSGGVFGPHWTSVLDQQLCLEDKQVRWVRDDGRHILFPRFGRGFERAVQDHYWCDRIPVNHVPDFVRGFIPAHDDECFVVSDNQGSCWFYDYRGAWLGSGVGEGTFVCAQRREDGMIQALVHERGRSITCEYTNGLCVKVQGSDGRELNYHYDDDSRLIGVSSQLGERRYILGVQGLIEQVFSVDGVREVTNTYDEVGRVVSQVTDFGRKVRFSYLPGGVTEVADQSGSRANAWISNAQGRLVGVIDADGNRQSMSYDNCGNLVAATNRDGQVTVHVYDQRGRRTRTVLPSGGEFTFAWDEHDRLSSMVTGSGGQVSYLYDSDTQRHPSVIVDPMGGQTSLTWDRGLLSRIVDPMGVSASLGYDAFGDLVSVTNDQGACARFMRDEAGRVCQAVAPDGAVTRLEYDERGHCVAVEHPDGARWSYEFEGSHLVATVDPYGARTSVTYGEHGQPVSVTDPLGRTTRRVFDDCGNVESLLLPDGAEYSFVHDALSRLHELRTPDGGLWRHEWDEMGNLARSTDPTGVSQRWAHGPASSPPNALGASGVTANSDAATPAISADQKSPDYGVEFDQYGRPTRWSGPAGDEGIVTYDLAGNPVEFLDADGGLTLFRRDLAGRVVERISPEGVSVRYTYDACGRVEGVHDVAGTTTFEYDFCSRVTKRISPTGEESCFSYDPVGRLVEASIPGVGRSQYRYDLCGRVVFSREPLTGVRRFSYDQAGQLVRAVNGVGGTTRYEYDVMGRLRVVIDPAGGVSRREYDVAGRLVALTDPLGNVTRASYDAAGRLVTQMGPDGVELSFEYNAAGERVATYANGKLLTRVERDLVARTVRLLDHTHPDGRATTHELAFDHAGRLVSRTHERAGQVRVARWEYDRDGRRSAFINPDGARTTYTYDETGRLTCVEHPTLGRVDLTYDEAGRLLRANSSEGSRHWLYEAGWLAAHWQDEADAARGSARVSYDVWGRVSTVEDAGVIYTYAYDDAHQLCEVRSSAGTLNQWEYDQAGRLTRSLCDGVETVFEYDQASQLTRMTSGGDSTVYTYDQKGRRVSAQSASGKRVHYAWDARNWLAEITKRPAGGSPVTHRLWVDGLGELNSVNDVDLTWDSASLYPSLTGVNGVPLMHMPGGGNPQ</sequence>
<dbReference type="InterPro" id="IPR006530">
    <property type="entry name" value="YD"/>
</dbReference>
<dbReference type="InterPro" id="IPR045351">
    <property type="entry name" value="DUF6531"/>
</dbReference>
<evidence type="ECO:0000259" key="4">
    <source>
        <dbReference type="Pfam" id="PF25023"/>
    </source>
</evidence>
<protein>
    <submittedName>
        <fullName evidence="5">Type IV secretion protein Rhs</fullName>
    </submittedName>
</protein>
<dbReference type="PANTHER" id="PTHR32305:SF15">
    <property type="entry name" value="PROTEIN RHSA-RELATED"/>
    <property type="match status" value="1"/>
</dbReference>
<dbReference type="EMBL" id="RQZF01000005">
    <property type="protein sequence ID" value="RRC95293.1"/>
    <property type="molecule type" value="Genomic_DNA"/>
</dbReference>
<organism evidence="5 6">
    <name type="scientific">Schaalia canis</name>
    <dbReference type="NCBI Taxonomy" id="100469"/>
    <lineage>
        <taxon>Bacteria</taxon>
        <taxon>Bacillati</taxon>
        <taxon>Actinomycetota</taxon>
        <taxon>Actinomycetes</taxon>
        <taxon>Actinomycetales</taxon>
        <taxon>Actinomycetaceae</taxon>
        <taxon>Schaalia</taxon>
    </lineage>
</organism>
<dbReference type="SUPFAM" id="SSF101898">
    <property type="entry name" value="NHL repeat"/>
    <property type="match status" value="1"/>
</dbReference>
<dbReference type="Pfam" id="PF05593">
    <property type="entry name" value="RHS_repeat"/>
    <property type="match status" value="1"/>
</dbReference>
<dbReference type="PANTHER" id="PTHR32305">
    <property type="match status" value="1"/>
</dbReference>
<dbReference type="Pfam" id="PF20148">
    <property type="entry name" value="DUF6531"/>
    <property type="match status" value="1"/>
</dbReference>
<evidence type="ECO:0000256" key="1">
    <source>
        <dbReference type="ARBA" id="ARBA00022737"/>
    </source>
</evidence>
<dbReference type="Proteomes" id="UP000280444">
    <property type="component" value="Unassembled WGS sequence"/>
</dbReference>
<proteinExistence type="predicted"/>
<dbReference type="OrthoDB" id="3246112at2"/>
<feature type="domain" description="DUF6531" evidence="3">
    <location>
        <begin position="299"/>
        <end position="371"/>
    </location>
</feature>
<dbReference type="InterPro" id="IPR031325">
    <property type="entry name" value="RHS_repeat"/>
</dbReference>
<accession>A0A3P1SDB6</accession>
<evidence type="ECO:0000256" key="2">
    <source>
        <dbReference type="SAM" id="MobiDB-lite"/>
    </source>
</evidence>
<evidence type="ECO:0000259" key="3">
    <source>
        <dbReference type="Pfam" id="PF20148"/>
    </source>
</evidence>
<feature type="domain" description="Teneurin-like YD-shell" evidence="4">
    <location>
        <begin position="981"/>
        <end position="1136"/>
    </location>
</feature>
<gene>
    <name evidence="5" type="ORF">EII11_06565</name>
</gene>
<dbReference type="Pfam" id="PF25023">
    <property type="entry name" value="TEN_YD-shell"/>
    <property type="match status" value="3"/>
</dbReference>
<dbReference type="Gene3D" id="2.180.10.10">
    <property type="entry name" value="RHS repeat-associated core"/>
    <property type="match status" value="4"/>
</dbReference>
<dbReference type="InterPro" id="IPR050708">
    <property type="entry name" value="T6SS_VgrG/RHS"/>
</dbReference>
<name>A0A3P1SDB6_9ACTO</name>
<evidence type="ECO:0000313" key="6">
    <source>
        <dbReference type="Proteomes" id="UP000280444"/>
    </source>
</evidence>
<feature type="domain" description="Teneurin-like YD-shell" evidence="4">
    <location>
        <begin position="586"/>
        <end position="712"/>
    </location>
</feature>
<keyword evidence="1" id="KW-0677">Repeat</keyword>
<dbReference type="NCBIfam" id="TIGR01643">
    <property type="entry name" value="YD_repeat_2x"/>
    <property type="match status" value="8"/>
</dbReference>
<evidence type="ECO:0000313" key="5">
    <source>
        <dbReference type="EMBL" id="RRC95293.1"/>
    </source>
</evidence>
<feature type="domain" description="Teneurin-like YD-shell" evidence="4">
    <location>
        <begin position="1285"/>
        <end position="1395"/>
    </location>
</feature>
<dbReference type="InterPro" id="IPR056823">
    <property type="entry name" value="TEN-like_YD-shell"/>
</dbReference>